<keyword evidence="1" id="KW-0812">Transmembrane</keyword>
<evidence type="ECO:0000313" key="3">
    <source>
        <dbReference type="Proteomes" id="UP000220158"/>
    </source>
</evidence>
<keyword evidence="1" id="KW-0472">Membrane</keyword>
<proteinExistence type="predicted"/>
<name>A0A1J1HI87_PLARL</name>
<evidence type="ECO:0000256" key="1">
    <source>
        <dbReference type="SAM" id="Phobius"/>
    </source>
</evidence>
<sequence length="861" mass="103111">MVYKNFTDVIENKKLYVEDDYYDEKNIKNKMTYDTKNKSESKKIRNNELFNNYSYEVKKKLKDNSLNHYYSDQNLSVLNNNDDTQEKHLKSLKDSRNLFKKLSQKEIEKLRYKYKNNDYYGMPYSNIYEKRHTCEDIKNKYNSLNYNKLLINDNDNESLYSYDDTFDKNIIDSYNDSLLSNRDFNNLNKNNFKIFNYERKKNGNRANENLEYCKKIINNNDNYHNEQFSPLSDNYDKYKLHNLKSINDKYDNLKSNHNYGKFLSENYISNNYRKSLGSINQLEEDEEKKKYSQDKKNLFETFLNVTEKLEKIKNTKINKHKRNQGLEKERNGFYSNSMDNIIKERLLHEKSLNNNFYNRKKYNTSFYDNETGKEYGDLSDLKNYIKKFSPLKNTILVNGEDKEKLSKGDKFYDDILKYNSVDSFCYPRGKDVLKKVSRENFDNDLIKEKYASNKLSNPKKKSTNLDSLSLTSNNLKSTQLHMSAISHGTNDYSTLYDYVNYTKNQTKDYYYDENMHNLSKSSYIAKYNNNRDIEKNHFLNDINPENYKNDMKENYCSQLDKLGNSFLEINNELKSNIYTPKNFNIGINNNYISFDDQLIDKNNNKVDDNCYDLNNRKNIKNISDSKRSLIHSDNCKKKNSINNILNYEESENKNENNIYENEYENENIIESIGKKYIFKDDEKLNNIFDLKKKDKINKGISINEENEEKYNLKKVYENEMNTNNNKCDVLYHNTNNNDTSFCNYLKNRSYTRPMNIDDLNLDENNNNIEMKYNLGKNNLLNCNTIFLFILIYFLKLLYLLFSYLIHFFLFFSIYCYHFLRKKSLKTVVISILIAILLIMFVISIVIFSYRSMSLEYFDKDI</sequence>
<dbReference type="RefSeq" id="XP_028535987.1">
    <property type="nucleotide sequence ID" value="XM_028678885.1"/>
</dbReference>
<dbReference type="OMA" id="SEHTDYC"/>
<keyword evidence="1" id="KW-1133">Transmembrane helix</keyword>
<feature type="transmembrane region" description="Helical" evidence="1">
    <location>
        <begin position="785"/>
        <end position="815"/>
    </location>
</feature>
<dbReference type="OrthoDB" id="372172at2759"/>
<dbReference type="KEGG" id="prel:PRELSG_1335500"/>
<feature type="transmembrane region" description="Helical" evidence="1">
    <location>
        <begin position="827"/>
        <end position="849"/>
    </location>
</feature>
<gene>
    <name evidence="2" type="ORF">PRELSG_1335500</name>
</gene>
<dbReference type="AlphaFoldDB" id="A0A1J1HI87"/>
<evidence type="ECO:0000313" key="2">
    <source>
        <dbReference type="EMBL" id="CRH03981.1"/>
    </source>
</evidence>
<organism evidence="2 3">
    <name type="scientific">Plasmodium relictum</name>
    <dbReference type="NCBI Taxonomy" id="85471"/>
    <lineage>
        <taxon>Eukaryota</taxon>
        <taxon>Sar</taxon>
        <taxon>Alveolata</taxon>
        <taxon>Apicomplexa</taxon>
        <taxon>Aconoidasida</taxon>
        <taxon>Haemosporida</taxon>
        <taxon>Plasmodiidae</taxon>
        <taxon>Plasmodium</taxon>
        <taxon>Plasmodium (Haemamoeba)</taxon>
    </lineage>
</organism>
<dbReference type="GeneID" id="39738288"/>
<reference evidence="2 3" key="1">
    <citation type="submission" date="2015-04" db="EMBL/GenBank/DDBJ databases">
        <authorList>
            <consortium name="Pathogen Informatics"/>
        </authorList>
    </citation>
    <scope>NUCLEOTIDE SEQUENCE [LARGE SCALE GENOMIC DNA]</scope>
    <source>
        <strain evidence="2 3">SGS1</strain>
    </source>
</reference>
<protein>
    <submittedName>
        <fullName evidence="2">Uncharacterized protein</fullName>
    </submittedName>
</protein>
<dbReference type="EMBL" id="LN835308">
    <property type="protein sequence ID" value="CRH03981.1"/>
    <property type="molecule type" value="Genomic_DNA"/>
</dbReference>
<dbReference type="Proteomes" id="UP000220158">
    <property type="component" value="Chromosome 13"/>
</dbReference>
<dbReference type="VEuPathDB" id="PlasmoDB:PRELSG_1335500"/>
<accession>A0A1J1HI87</accession>
<keyword evidence="3" id="KW-1185">Reference proteome</keyword>